<dbReference type="EMBL" id="CP000142">
    <property type="protein sequence ID" value="ABA87779.1"/>
    <property type="molecule type" value="Genomic_DNA"/>
</dbReference>
<reference evidence="3 4" key="2">
    <citation type="journal article" date="2012" name="BMC Genomics">
        <title>The genome of Pelobacter carbinolicus reveals surprising metabolic capabilities and physiological features.</title>
        <authorList>
            <person name="Aklujkar M."/>
            <person name="Haveman S.A."/>
            <person name="Didonato R.Jr."/>
            <person name="Chertkov O."/>
            <person name="Han C.S."/>
            <person name="Land M.L."/>
            <person name="Brown P."/>
            <person name="Lovley D.R."/>
        </authorList>
    </citation>
    <scope>NUCLEOTIDE SEQUENCE [LARGE SCALE GENOMIC DNA]</scope>
    <source>
        <strain evidence="4">DSM 2380 / NBRC 103641 / GraBd1</strain>
    </source>
</reference>
<dbReference type="TCDB" id="1.B.57.1.3">
    <property type="family name" value="the legionella major-outer membrane protein (lm-omp) family"/>
</dbReference>
<evidence type="ECO:0000256" key="1">
    <source>
        <dbReference type="SAM" id="Coils"/>
    </source>
</evidence>
<reference evidence="4" key="1">
    <citation type="submission" date="2005-10" db="EMBL/GenBank/DDBJ databases">
        <title>Complete sequence of Pelobacter carbinolicus DSM 2380.</title>
        <authorList>
            <person name="Copeland A."/>
            <person name="Lucas S."/>
            <person name="Lapidus A."/>
            <person name="Barry K."/>
            <person name="Detter J.C."/>
            <person name="Glavina T."/>
            <person name="Hammon N."/>
            <person name="Israni S."/>
            <person name="Pitluck S."/>
            <person name="Chertkov O."/>
            <person name="Schmutz J."/>
            <person name="Larimer F."/>
            <person name="Land M."/>
            <person name="Kyrpides N."/>
            <person name="Ivanova N."/>
            <person name="Richardson P."/>
        </authorList>
    </citation>
    <scope>NUCLEOTIDE SEQUENCE [LARGE SCALE GENOMIC DNA]</scope>
    <source>
        <strain evidence="4">DSM 2380 / NBRC 103641 / GraBd1</strain>
    </source>
</reference>
<dbReference type="SUPFAM" id="SSF103515">
    <property type="entry name" value="Autotransporter"/>
    <property type="match status" value="1"/>
</dbReference>
<dbReference type="HOGENOM" id="CLU_703683_0_0_7"/>
<organism evidence="3 4">
    <name type="scientific">Syntrophotalea carbinolica (strain DSM 2380 / NBRC 103641 / GraBd1)</name>
    <name type="common">Pelobacter carbinolicus</name>
    <dbReference type="NCBI Taxonomy" id="338963"/>
    <lineage>
        <taxon>Bacteria</taxon>
        <taxon>Pseudomonadati</taxon>
        <taxon>Thermodesulfobacteriota</taxon>
        <taxon>Desulfuromonadia</taxon>
        <taxon>Desulfuromonadales</taxon>
        <taxon>Syntrophotaleaceae</taxon>
        <taxon>Syntrophotalea</taxon>
    </lineage>
</organism>
<accession>Q3A8N9</accession>
<feature type="chain" id="PRO_5004223805" evidence="2">
    <location>
        <begin position="21"/>
        <end position="392"/>
    </location>
</feature>
<dbReference type="Proteomes" id="UP000002534">
    <property type="component" value="Chromosome"/>
</dbReference>
<feature type="coiled-coil region" evidence="1">
    <location>
        <begin position="25"/>
        <end position="77"/>
    </location>
</feature>
<keyword evidence="2" id="KW-0732">Signal</keyword>
<dbReference type="Pfam" id="PF05150">
    <property type="entry name" value="Legionella_OMP"/>
    <property type="match status" value="1"/>
</dbReference>
<gene>
    <name evidence="3" type="ordered locus">Pcar_0519</name>
</gene>
<dbReference type="Gene3D" id="2.40.160.20">
    <property type="match status" value="1"/>
</dbReference>
<keyword evidence="1" id="KW-0175">Coiled coil</keyword>
<dbReference type="AlphaFoldDB" id="Q3A8N9"/>
<dbReference type="OrthoDB" id="5653740at2"/>
<dbReference type="InterPro" id="IPR007825">
    <property type="entry name" value="Major_OMP_Legionella"/>
</dbReference>
<proteinExistence type="predicted"/>
<dbReference type="KEGG" id="pca:Pcar_0519"/>
<dbReference type="RefSeq" id="WP_011340209.1">
    <property type="nucleotide sequence ID" value="NC_007498.2"/>
</dbReference>
<evidence type="ECO:0000313" key="4">
    <source>
        <dbReference type="Proteomes" id="UP000002534"/>
    </source>
</evidence>
<sequence length="392" mass="43289">MRKIIVAVLAMAILPGIAWAQEPSNQELYQMIQQMERKYDAAIKETDRALAEARAEAAKAKEEAAKAKAELARLKAEPRPAAAALQAEATPLIKAPETTPGFKASAEVLYMRPSRANLDFAIKDPDNDSYPEGTVSEIEPDYQLGGRFGLGYDLGSGTEIGVQFTGLKSHDSESATASSSGSLWGLWLHADASIDDQNVDTAKARYDFEHYAIDLNARQNLDIGRHLGLSLEGGLRYASMNQDFDIVYRQNTTEVAINSENHFSGWGPRLGLGLDWRVGYGFNVFSSVAGSVLMGDFDLSYHDQDGTTTRVNMKQGIHNRIIPVVEMKLGVGYAQRLKNGWTIGANAGYEWQNWFNMVTTHHFSDDVDPQIMDSDTTDVSLDGFFFEGFIHF</sequence>
<feature type="signal peptide" evidence="2">
    <location>
        <begin position="1"/>
        <end position="20"/>
    </location>
</feature>
<evidence type="ECO:0000313" key="3">
    <source>
        <dbReference type="EMBL" id="ABA87779.1"/>
    </source>
</evidence>
<name>Q3A8N9_SYNC1</name>
<evidence type="ECO:0000256" key="2">
    <source>
        <dbReference type="SAM" id="SignalP"/>
    </source>
</evidence>
<dbReference type="eggNOG" id="ENOG5032X3B">
    <property type="taxonomic scope" value="Bacteria"/>
</dbReference>
<keyword evidence="4" id="KW-1185">Reference proteome</keyword>
<protein>
    <submittedName>
        <fullName evidence="3">Autotransporter domain outer membrane protein, putative</fullName>
    </submittedName>
</protein>
<dbReference type="InterPro" id="IPR036709">
    <property type="entry name" value="Autotransporte_beta_dom_sf"/>
</dbReference>